<name>A0A6U6PXE8_9DINO</name>
<dbReference type="EMBL" id="HBGW01063386">
    <property type="protein sequence ID" value="CAD9608525.1"/>
    <property type="molecule type" value="Transcribed_RNA"/>
</dbReference>
<feature type="transmembrane region" description="Helical" evidence="1">
    <location>
        <begin position="183"/>
        <end position="202"/>
    </location>
</feature>
<evidence type="ECO:0000313" key="2">
    <source>
        <dbReference type="EMBL" id="CAD9608525.1"/>
    </source>
</evidence>
<accession>A0A6U6PXE8</accession>
<reference evidence="2" key="1">
    <citation type="submission" date="2021-01" db="EMBL/GenBank/DDBJ databases">
        <authorList>
            <person name="Corre E."/>
            <person name="Pelletier E."/>
            <person name="Niang G."/>
            <person name="Scheremetjew M."/>
            <person name="Finn R."/>
            <person name="Kale V."/>
            <person name="Holt S."/>
            <person name="Cochrane G."/>
            <person name="Meng A."/>
            <person name="Brown T."/>
            <person name="Cohen L."/>
        </authorList>
    </citation>
    <scope>NUCLEOTIDE SEQUENCE</scope>
    <source>
        <strain evidence="2">RCC3387</strain>
    </source>
</reference>
<sequence>MALSPPVAWRSPRADMEPAASVCFGPMLEAVAHQQSLKFVSPGRASRRLEAEGLLRGVTFADCARRWGALWRSSSCWLADGRSSDELAQAFQAPKAFSWFLSHSWRASGFSKWLTLQHRQIGGWRFLVVLTACNFAITSTAVALFAWLRLAYDCDSHEFSVHVCMLRDGPKADDAVDLAYSRFSLLLELATTLVFASLWLALMSYGHLLKFFDPTRDSAMYFLDKCSIRQNHASLKASGIRHLGEFLMASERMLVLYDSTYPTRLCCVFELAAFCWGRGGSNDVRIEVIGAVPAAYACAVVGLVISIIEVVPRSIAVHSGLDDYSVRFISTMAFAILMVLAPLLIWIVGFRSSRQFSDSLRDFQTQHAQCADASDKALIHQFISQAWGSAEEDGITAFDNFVADVLRTRIERQMRSCRDLCSLVGPMAVVAVNMEFLKASVRLVPVAMTER</sequence>
<keyword evidence="1" id="KW-0812">Transmembrane</keyword>
<keyword evidence="1" id="KW-0472">Membrane</keyword>
<feature type="transmembrane region" description="Helical" evidence="1">
    <location>
        <begin position="288"/>
        <end position="308"/>
    </location>
</feature>
<feature type="transmembrane region" description="Helical" evidence="1">
    <location>
        <begin position="126"/>
        <end position="148"/>
    </location>
</feature>
<keyword evidence="1" id="KW-1133">Transmembrane helix</keyword>
<dbReference type="AlphaFoldDB" id="A0A6U6PXE8"/>
<gene>
    <name evidence="2" type="ORF">BRAN1462_LOCUS40418</name>
</gene>
<evidence type="ECO:0000256" key="1">
    <source>
        <dbReference type="SAM" id="Phobius"/>
    </source>
</evidence>
<feature type="transmembrane region" description="Helical" evidence="1">
    <location>
        <begin position="328"/>
        <end position="350"/>
    </location>
</feature>
<proteinExistence type="predicted"/>
<protein>
    <submittedName>
        <fullName evidence="2">Uncharacterized protein</fullName>
    </submittedName>
</protein>
<organism evidence="2">
    <name type="scientific">Zooxanthella nutricula</name>
    <dbReference type="NCBI Taxonomy" id="1333877"/>
    <lineage>
        <taxon>Eukaryota</taxon>
        <taxon>Sar</taxon>
        <taxon>Alveolata</taxon>
        <taxon>Dinophyceae</taxon>
        <taxon>Peridiniales</taxon>
        <taxon>Peridiniales incertae sedis</taxon>
        <taxon>Zooxanthella</taxon>
    </lineage>
</organism>